<feature type="domain" description="RmlD-like substrate binding" evidence="1">
    <location>
        <begin position="1"/>
        <end position="292"/>
    </location>
</feature>
<dbReference type="Gene3D" id="3.40.50.720">
    <property type="entry name" value="NAD(P)-binding Rossmann-like Domain"/>
    <property type="match status" value="1"/>
</dbReference>
<dbReference type="EMBL" id="SDHZ01000001">
    <property type="protein sequence ID" value="RXK85599.1"/>
    <property type="molecule type" value="Genomic_DNA"/>
</dbReference>
<dbReference type="RefSeq" id="WP_129001352.1">
    <property type="nucleotide sequence ID" value="NZ_SDHZ01000001.1"/>
</dbReference>
<sequence length="298" mass="32745">MKILVTGANGFLGQHLCLHLDEAFSVAATGRGESRIPHAFSQRFYPVDLTHRAAVASLVAQVQPDVIVHTAAMSKPDECNLNREACLLHNVEATRFLLEAGEALSTPAHFIYVSTDFVHGEGGPHDEMAEPAPLNFYGESKLMAERLVAATASFYTIMRPVFIYGPVWEGMRPGFIQWVKNSLEQGKAIKVVSDQLRTPTHVNDICKGLESIIRLKKYGIYNLGGGEIVSPYQMAVAVADALQLDKALIEPVTADTFKEPVKRAKLSGLLIDKAREQLNYEPVSFERGILHSLGVLSF</sequence>
<evidence type="ECO:0000313" key="3">
    <source>
        <dbReference type="Proteomes" id="UP000290545"/>
    </source>
</evidence>
<dbReference type="PANTHER" id="PTHR43242:SF1">
    <property type="entry name" value="NAD(P)-BINDING ROSSMANN-FOLD SUPERFAMILY PROTEIN"/>
    <property type="match status" value="1"/>
</dbReference>
<organism evidence="2 3">
    <name type="scientific">Filimonas effusa</name>
    <dbReference type="NCBI Taxonomy" id="2508721"/>
    <lineage>
        <taxon>Bacteria</taxon>
        <taxon>Pseudomonadati</taxon>
        <taxon>Bacteroidota</taxon>
        <taxon>Chitinophagia</taxon>
        <taxon>Chitinophagales</taxon>
        <taxon>Chitinophagaceae</taxon>
        <taxon>Filimonas</taxon>
    </lineage>
</organism>
<dbReference type="CDD" id="cd05254">
    <property type="entry name" value="dTDP_HR_like_SDR_e"/>
    <property type="match status" value="1"/>
</dbReference>
<dbReference type="InterPro" id="IPR036291">
    <property type="entry name" value="NAD(P)-bd_dom_sf"/>
</dbReference>
<reference evidence="2 3" key="1">
    <citation type="submission" date="2019-01" db="EMBL/GenBank/DDBJ databases">
        <title>Filimonas sp. strain TTM-71.</title>
        <authorList>
            <person name="Chen W.-M."/>
        </authorList>
    </citation>
    <scope>NUCLEOTIDE SEQUENCE [LARGE SCALE GENOMIC DNA]</scope>
    <source>
        <strain evidence="2 3">TTM-71</strain>
    </source>
</reference>
<proteinExistence type="predicted"/>
<dbReference type="SUPFAM" id="SSF51735">
    <property type="entry name" value="NAD(P)-binding Rossmann-fold domains"/>
    <property type="match status" value="1"/>
</dbReference>
<evidence type="ECO:0000259" key="1">
    <source>
        <dbReference type="Pfam" id="PF04321"/>
    </source>
</evidence>
<dbReference type="AlphaFoldDB" id="A0A4Q1DAT6"/>
<dbReference type="Proteomes" id="UP000290545">
    <property type="component" value="Unassembled WGS sequence"/>
</dbReference>
<gene>
    <name evidence="2" type="ORF">ESB13_01940</name>
</gene>
<dbReference type="PANTHER" id="PTHR43242">
    <property type="entry name" value="NAD(P)-BINDING ROSSMANN-FOLD SUPERFAMILY PROTEIN"/>
    <property type="match status" value="1"/>
</dbReference>
<name>A0A4Q1DAT6_9BACT</name>
<dbReference type="InterPro" id="IPR029903">
    <property type="entry name" value="RmlD-like-bd"/>
</dbReference>
<dbReference type="OrthoDB" id="9803892at2"/>
<evidence type="ECO:0000313" key="2">
    <source>
        <dbReference type="EMBL" id="RXK85599.1"/>
    </source>
</evidence>
<accession>A0A4Q1DAT6</accession>
<keyword evidence="3" id="KW-1185">Reference proteome</keyword>
<comment type="caution">
    <text evidence="2">The sequence shown here is derived from an EMBL/GenBank/DDBJ whole genome shotgun (WGS) entry which is preliminary data.</text>
</comment>
<dbReference type="Pfam" id="PF04321">
    <property type="entry name" value="RmlD_sub_bind"/>
    <property type="match status" value="1"/>
</dbReference>
<protein>
    <submittedName>
        <fullName evidence="2">SDR family oxidoreductase</fullName>
    </submittedName>
</protein>